<proteinExistence type="predicted"/>
<sequence length="47" mass="5342">MKYTNNNLVRFPYAALGIESVADAKSKMIYLLYLGSKKESEATDRKL</sequence>
<protein>
    <submittedName>
        <fullName evidence="1">Uncharacterized protein</fullName>
    </submittedName>
</protein>
<organism evidence="1">
    <name type="scientific">Arundo donax</name>
    <name type="common">Giant reed</name>
    <name type="synonym">Donax arundinaceus</name>
    <dbReference type="NCBI Taxonomy" id="35708"/>
    <lineage>
        <taxon>Eukaryota</taxon>
        <taxon>Viridiplantae</taxon>
        <taxon>Streptophyta</taxon>
        <taxon>Embryophyta</taxon>
        <taxon>Tracheophyta</taxon>
        <taxon>Spermatophyta</taxon>
        <taxon>Magnoliopsida</taxon>
        <taxon>Liliopsida</taxon>
        <taxon>Poales</taxon>
        <taxon>Poaceae</taxon>
        <taxon>PACMAD clade</taxon>
        <taxon>Arundinoideae</taxon>
        <taxon>Arundineae</taxon>
        <taxon>Arundo</taxon>
    </lineage>
</organism>
<name>A0A0A9BI67_ARUDO</name>
<dbReference type="AlphaFoldDB" id="A0A0A9BI67"/>
<reference evidence="1" key="2">
    <citation type="journal article" date="2015" name="Data Brief">
        <title>Shoot transcriptome of the giant reed, Arundo donax.</title>
        <authorList>
            <person name="Barrero R.A."/>
            <person name="Guerrero F.D."/>
            <person name="Moolhuijzen P."/>
            <person name="Goolsby J.A."/>
            <person name="Tidwell J."/>
            <person name="Bellgard S.E."/>
            <person name="Bellgard M.I."/>
        </authorList>
    </citation>
    <scope>NUCLEOTIDE SEQUENCE</scope>
    <source>
        <tissue evidence="1">Shoot tissue taken approximately 20 cm above the soil surface</tissue>
    </source>
</reference>
<evidence type="ECO:0000313" key="1">
    <source>
        <dbReference type="EMBL" id="JAD63624.1"/>
    </source>
</evidence>
<dbReference type="EMBL" id="GBRH01234271">
    <property type="protein sequence ID" value="JAD63624.1"/>
    <property type="molecule type" value="Transcribed_RNA"/>
</dbReference>
<reference evidence="1" key="1">
    <citation type="submission" date="2014-09" db="EMBL/GenBank/DDBJ databases">
        <authorList>
            <person name="Magalhaes I.L.F."/>
            <person name="Oliveira U."/>
            <person name="Santos F.R."/>
            <person name="Vidigal T.H.D.A."/>
            <person name="Brescovit A.D."/>
            <person name="Santos A.J."/>
        </authorList>
    </citation>
    <scope>NUCLEOTIDE SEQUENCE</scope>
    <source>
        <tissue evidence="1">Shoot tissue taken approximately 20 cm above the soil surface</tissue>
    </source>
</reference>
<accession>A0A0A9BI67</accession>